<feature type="compositionally biased region" description="Pro residues" evidence="1">
    <location>
        <begin position="328"/>
        <end position="338"/>
    </location>
</feature>
<feature type="compositionally biased region" description="Polar residues" evidence="1">
    <location>
        <begin position="86"/>
        <end position="96"/>
    </location>
</feature>
<feature type="compositionally biased region" description="Basic residues" evidence="1">
    <location>
        <begin position="284"/>
        <end position="293"/>
    </location>
</feature>
<feature type="compositionally biased region" description="Basic and acidic residues" evidence="1">
    <location>
        <begin position="273"/>
        <end position="283"/>
    </location>
</feature>
<name>A0A5K3EVF0_MESCO</name>
<feature type="compositionally biased region" description="Polar residues" evidence="1">
    <location>
        <begin position="414"/>
        <end position="425"/>
    </location>
</feature>
<feature type="compositionally biased region" description="Polar residues" evidence="1">
    <location>
        <begin position="367"/>
        <end position="377"/>
    </location>
</feature>
<feature type="region of interest" description="Disordered" evidence="1">
    <location>
        <begin position="77"/>
        <end position="101"/>
    </location>
</feature>
<evidence type="ECO:0000256" key="1">
    <source>
        <dbReference type="SAM" id="MobiDB-lite"/>
    </source>
</evidence>
<accession>A0A5K3EVF0</accession>
<feature type="region of interest" description="Disordered" evidence="1">
    <location>
        <begin position="143"/>
        <end position="169"/>
    </location>
</feature>
<feature type="region of interest" description="Disordered" evidence="1">
    <location>
        <begin position="325"/>
        <end position="377"/>
    </location>
</feature>
<protein>
    <submittedName>
        <fullName evidence="2">Uncharacterized protein</fullName>
    </submittedName>
</protein>
<reference evidence="2" key="1">
    <citation type="submission" date="2019-11" db="UniProtKB">
        <authorList>
            <consortium name="WormBaseParasite"/>
        </authorList>
    </citation>
    <scope>IDENTIFICATION</scope>
</reference>
<feature type="region of interest" description="Disordered" evidence="1">
    <location>
        <begin position="406"/>
        <end position="427"/>
    </location>
</feature>
<feature type="region of interest" description="Disordered" evidence="1">
    <location>
        <begin position="265"/>
        <end position="309"/>
    </location>
</feature>
<sequence length="444" mass="48797">MNGDRERYQPLPFIPASMCTCNCTCRPTNLRRKRSLKTAENGNAAPMVESEVQSPVHANGLWNTDTESPIDKPVPKCLAGSGHGGAQSTISASQRDPSALPSAKVLEGADLETELIDLQFKEKELNRLMQLLQDSRNALYEHQQRLQSTAKRKTDQAQQTDLPCPPPPPPPPAVIQQFSNSFVSTVRKETVTQQPESHLPMNFVPPKPYPLSFEDQMAFYGPSSANFRERASFGPQVRTNLISAAFIHRLRQRVQQRRETSIGNGEFVIGGERSSDEDNEFRARQRLKSRRTKCSSASRKSPLDHRRQACGASPKLVASLAALSLRASPPPPPAPPPSGKSAFHDANEAPPPAAPNSASLKRRANLTADSSIMQRYPTTEENFVGVEAYAPVQQATSVKIKPAIKKVETKEADSQSAGKRSQVQRSVAFVDEIDSKDICKLDDV</sequence>
<dbReference type="AlphaFoldDB" id="A0A5K3EVF0"/>
<proteinExistence type="predicted"/>
<dbReference type="WBParaSite" id="MCU_002915-RA">
    <property type="protein sequence ID" value="MCU_002915-RA"/>
    <property type="gene ID" value="MCU_002915"/>
</dbReference>
<organism evidence="2">
    <name type="scientific">Mesocestoides corti</name>
    <name type="common">Flatworm</name>
    <dbReference type="NCBI Taxonomy" id="53468"/>
    <lineage>
        <taxon>Eukaryota</taxon>
        <taxon>Metazoa</taxon>
        <taxon>Spiralia</taxon>
        <taxon>Lophotrochozoa</taxon>
        <taxon>Platyhelminthes</taxon>
        <taxon>Cestoda</taxon>
        <taxon>Eucestoda</taxon>
        <taxon>Cyclophyllidea</taxon>
        <taxon>Mesocestoididae</taxon>
        <taxon>Mesocestoides</taxon>
    </lineage>
</organism>
<evidence type="ECO:0000313" key="2">
    <source>
        <dbReference type="WBParaSite" id="MCU_002915-RA"/>
    </source>
</evidence>